<evidence type="ECO:0000256" key="1">
    <source>
        <dbReference type="SAM" id="MobiDB-lite"/>
    </source>
</evidence>
<feature type="compositionally biased region" description="Polar residues" evidence="1">
    <location>
        <begin position="95"/>
        <end position="106"/>
    </location>
</feature>
<dbReference type="AlphaFoldDB" id="A0A447U824"/>
<dbReference type="EMBL" id="LR134190">
    <property type="protein sequence ID" value="VEB62366.1"/>
    <property type="molecule type" value="Genomic_DNA"/>
</dbReference>
<organism evidence="2 3">
    <name type="scientific">Salmonella enterica I</name>
    <dbReference type="NCBI Taxonomy" id="59201"/>
    <lineage>
        <taxon>Bacteria</taxon>
        <taxon>Pseudomonadati</taxon>
        <taxon>Pseudomonadota</taxon>
        <taxon>Gammaproteobacteria</taxon>
        <taxon>Enterobacterales</taxon>
        <taxon>Enterobacteriaceae</taxon>
        <taxon>Salmonella</taxon>
    </lineage>
</organism>
<name>A0A447U824_SALET</name>
<accession>A0A447U824</accession>
<proteinExistence type="predicted"/>
<reference evidence="2 3" key="1">
    <citation type="submission" date="2018-12" db="EMBL/GenBank/DDBJ databases">
        <authorList>
            <consortium name="Pathogen Informatics"/>
        </authorList>
    </citation>
    <scope>NUCLEOTIDE SEQUENCE [LARGE SCALE GENOMIC DNA]</scope>
    <source>
        <strain evidence="2 3">NCTC6754</strain>
    </source>
</reference>
<sequence>MVGYQAVDFAVKQFFPHPFLVFLVANWRRTFCQGANLFELIGIEDKIVRARFTGDILAFLTRARYFLYPLRAADMGKRADGNLPLSPDTARDEWLSTSVNTGREAT</sequence>
<evidence type="ECO:0000313" key="3">
    <source>
        <dbReference type="Proteomes" id="UP000269208"/>
    </source>
</evidence>
<dbReference type="Proteomes" id="UP000269208">
    <property type="component" value="Chromosome"/>
</dbReference>
<evidence type="ECO:0000313" key="2">
    <source>
        <dbReference type="EMBL" id="VEB62366.1"/>
    </source>
</evidence>
<gene>
    <name evidence="2" type="ORF">NCTC6754_07761</name>
</gene>
<protein>
    <submittedName>
        <fullName evidence="2">Uncharacterized protein</fullName>
    </submittedName>
</protein>
<feature type="region of interest" description="Disordered" evidence="1">
    <location>
        <begin position="82"/>
        <end position="106"/>
    </location>
</feature>